<keyword evidence="7 8" id="KW-0472">Membrane</keyword>
<reference evidence="12" key="1">
    <citation type="submission" date="2017-06" db="EMBL/GenBank/DDBJ databases">
        <title>Whole genome sequence of Laribacter hongkongensis LHGZ1.</title>
        <authorList>
            <person name="Chen D."/>
            <person name="Wu H."/>
            <person name="Chen J."/>
        </authorList>
    </citation>
    <scope>NUCLEOTIDE SEQUENCE [LARGE SCALE GENOMIC DNA]</scope>
    <source>
        <strain evidence="12">LHGZ1</strain>
    </source>
</reference>
<feature type="transmembrane region" description="Helical" evidence="8">
    <location>
        <begin position="116"/>
        <end position="137"/>
    </location>
</feature>
<protein>
    <submittedName>
        <fullName evidence="11">Sulfatase</fullName>
    </submittedName>
</protein>
<dbReference type="CDD" id="cd16017">
    <property type="entry name" value="LptA"/>
    <property type="match status" value="1"/>
</dbReference>
<dbReference type="InterPro" id="IPR017850">
    <property type="entry name" value="Alkaline_phosphatase_core_sf"/>
</dbReference>
<feature type="transmembrane region" description="Helical" evidence="8">
    <location>
        <begin position="12"/>
        <end position="32"/>
    </location>
</feature>
<feature type="transmembrane region" description="Helical" evidence="8">
    <location>
        <begin position="74"/>
        <end position="96"/>
    </location>
</feature>
<evidence type="ECO:0000259" key="9">
    <source>
        <dbReference type="Pfam" id="PF00884"/>
    </source>
</evidence>
<dbReference type="NCBIfam" id="NF028537">
    <property type="entry name" value="P_eth_NH2_trans"/>
    <property type="match status" value="1"/>
</dbReference>
<dbReference type="RefSeq" id="WP_088860989.1">
    <property type="nucleotide sequence ID" value="NZ_CP022115.1"/>
</dbReference>
<dbReference type="Pfam" id="PF00884">
    <property type="entry name" value="Sulfatase"/>
    <property type="match status" value="1"/>
</dbReference>
<comment type="subcellular location">
    <subcellularLocation>
        <location evidence="1">Cell inner membrane</location>
        <topology evidence="1">Multi-pass membrane protein</topology>
    </subcellularLocation>
</comment>
<feature type="domain" description="Sulfatase N-terminal" evidence="9">
    <location>
        <begin position="232"/>
        <end position="524"/>
    </location>
</feature>
<gene>
    <name evidence="11" type="ORF">LHGZ1_2062</name>
</gene>
<evidence type="ECO:0000256" key="3">
    <source>
        <dbReference type="ARBA" id="ARBA00022519"/>
    </source>
</evidence>
<evidence type="ECO:0000256" key="1">
    <source>
        <dbReference type="ARBA" id="ARBA00004429"/>
    </source>
</evidence>
<evidence type="ECO:0000313" key="12">
    <source>
        <dbReference type="Proteomes" id="UP000197424"/>
    </source>
</evidence>
<keyword evidence="6 8" id="KW-1133">Transmembrane helix</keyword>
<dbReference type="Proteomes" id="UP000197424">
    <property type="component" value="Chromosome"/>
</dbReference>
<dbReference type="PANTHER" id="PTHR30443">
    <property type="entry name" value="INNER MEMBRANE PROTEIN"/>
    <property type="match status" value="1"/>
</dbReference>
<accession>A0A248LL52</accession>
<dbReference type="SUPFAM" id="SSF53649">
    <property type="entry name" value="Alkaline phosphatase-like"/>
    <property type="match status" value="1"/>
</dbReference>
<dbReference type="Gene3D" id="3.40.720.10">
    <property type="entry name" value="Alkaline Phosphatase, subunit A"/>
    <property type="match status" value="1"/>
</dbReference>
<keyword evidence="3" id="KW-0997">Cell inner membrane</keyword>
<name>A0A248LL52_9NEIS</name>
<feature type="transmembrane region" description="Helical" evidence="8">
    <location>
        <begin position="149"/>
        <end position="171"/>
    </location>
</feature>
<dbReference type="GO" id="GO:0016776">
    <property type="term" value="F:phosphotransferase activity, phosphate group as acceptor"/>
    <property type="evidence" value="ECO:0007669"/>
    <property type="project" value="TreeGrafter"/>
</dbReference>
<dbReference type="GO" id="GO:0009244">
    <property type="term" value="P:lipopolysaccharide core region biosynthetic process"/>
    <property type="evidence" value="ECO:0007669"/>
    <property type="project" value="TreeGrafter"/>
</dbReference>
<keyword evidence="5 8" id="KW-0812">Transmembrane</keyword>
<evidence type="ECO:0000256" key="6">
    <source>
        <dbReference type="ARBA" id="ARBA00022989"/>
    </source>
</evidence>
<feature type="domain" description="Phosphoethanolamine transferase N-terminal" evidence="10">
    <location>
        <begin position="55"/>
        <end position="203"/>
    </location>
</feature>
<dbReference type="InterPro" id="IPR058130">
    <property type="entry name" value="PEA_transf_C"/>
</dbReference>
<organism evidence="11 12">
    <name type="scientific">Laribacter hongkongensis</name>
    <dbReference type="NCBI Taxonomy" id="168471"/>
    <lineage>
        <taxon>Bacteria</taxon>
        <taxon>Pseudomonadati</taxon>
        <taxon>Pseudomonadota</taxon>
        <taxon>Betaproteobacteria</taxon>
        <taxon>Neisseriales</taxon>
        <taxon>Aquaspirillaceae</taxon>
        <taxon>Laribacter</taxon>
    </lineage>
</organism>
<sequence length="544" mass="61353">MRFVRPRRPETVTLWVTLYFLLFCNMAFWSRLISIQAPDSAGGWLYIGAAFVFIALVFNLVLTLLAVRFIFKPVVTVLLLITPFVVYFMNQYGVFINDDMIRNTFQTDPREVFDLLSFKLLLYVLLLGVLPLWLLWRTPVRYRPWLRELGSKLVVILLSFAILAGIAYGFYKDFASTFRNNRELAYLLTPMNYIKASSKYLKGNARLQPVVIQKIGEDAHREVGQGARKMVTVLVVGETARAANFGLDGYERDTTPELAKVKDLVNFSQFTSCGTDTAVSVPCMFSGLERKNYDADAARRHEGLLDVVQRAGVPVWWRDNQSGCKGACDRVPNETMIATRFAQETPGLCESGECHDDILLAGLKEYIDELKGDGLIVLHMMGSHGPAYYKRYPKAFEIYTPVCNTNQLDKCESQAIVNVYDNTIRYTDHVLAKLIALLQKEEGRADTAMWYLSDHGESLGEHGLYLHGTPYMLAPSGQTHVPSVLWTSAGYRQQLGLEQQCLQEVAGKPASQDNLFHSMLGLLQVKTKVYNPALDLFAACRRPG</sequence>
<dbReference type="OrthoDB" id="9786870at2"/>
<evidence type="ECO:0000256" key="5">
    <source>
        <dbReference type="ARBA" id="ARBA00022692"/>
    </source>
</evidence>
<dbReference type="InterPro" id="IPR040423">
    <property type="entry name" value="PEA_transferase"/>
</dbReference>
<dbReference type="InterPro" id="IPR012549">
    <property type="entry name" value="EptA-like_N"/>
</dbReference>
<keyword evidence="4" id="KW-0808">Transferase</keyword>
<evidence type="ECO:0000259" key="10">
    <source>
        <dbReference type="Pfam" id="PF08019"/>
    </source>
</evidence>
<keyword evidence="2" id="KW-1003">Cell membrane</keyword>
<feature type="transmembrane region" description="Helical" evidence="8">
    <location>
        <begin position="44"/>
        <end position="67"/>
    </location>
</feature>
<dbReference type="GO" id="GO:0005886">
    <property type="term" value="C:plasma membrane"/>
    <property type="evidence" value="ECO:0007669"/>
    <property type="project" value="UniProtKB-SubCell"/>
</dbReference>
<evidence type="ECO:0000313" key="11">
    <source>
        <dbReference type="EMBL" id="ASJ24893.1"/>
    </source>
</evidence>
<evidence type="ECO:0000256" key="2">
    <source>
        <dbReference type="ARBA" id="ARBA00022475"/>
    </source>
</evidence>
<dbReference type="PANTHER" id="PTHR30443:SF0">
    <property type="entry name" value="PHOSPHOETHANOLAMINE TRANSFERASE EPTA"/>
    <property type="match status" value="1"/>
</dbReference>
<dbReference type="AlphaFoldDB" id="A0A248LL52"/>
<evidence type="ECO:0000256" key="8">
    <source>
        <dbReference type="SAM" id="Phobius"/>
    </source>
</evidence>
<dbReference type="EMBL" id="CP022115">
    <property type="protein sequence ID" value="ASJ24893.1"/>
    <property type="molecule type" value="Genomic_DNA"/>
</dbReference>
<dbReference type="Pfam" id="PF08019">
    <property type="entry name" value="EptA_B_N"/>
    <property type="match status" value="1"/>
</dbReference>
<evidence type="ECO:0000256" key="4">
    <source>
        <dbReference type="ARBA" id="ARBA00022679"/>
    </source>
</evidence>
<proteinExistence type="predicted"/>
<evidence type="ECO:0000256" key="7">
    <source>
        <dbReference type="ARBA" id="ARBA00023136"/>
    </source>
</evidence>
<dbReference type="InterPro" id="IPR000917">
    <property type="entry name" value="Sulfatase_N"/>
</dbReference>